<evidence type="ECO:0000256" key="8">
    <source>
        <dbReference type="ARBA" id="ARBA00023136"/>
    </source>
</evidence>
<organism evidence="14 15">
    <name type="scientific">Oceanobacter antarcticus</name>
    <dbReference type="NCBI Taxonomy" id="3133425"/>
    <lineage>
        <taxon>Bacteria</taxon>
        <taxon>Pseudomonadati</taxon>
        <taxon>Pseudomonadota</taxon>
        <taxon>Gammaproteobacteria</taxon>
        <taxon>Oceanospirillales</taxon>
        <taxon>Oceanospirillaceae</taxon>
        <taxon>Oceanobacter</taxon>
    </lineage>
</organism>
<keyword evidence="10 13" id="KW-0143">Chaperone</keyword>
<dbReference type="NCBIfam" id="TIGR00548">
    <property type="entry name" value="lolB"/>
    <property type="match status" value="1"/>
</dbReference>
<gene>
    <name evidence="13 14" type="primary">lolB</name>
    <name evidence="14" type="ORF">WG929_12580</name>
</gene>
<dbReference type="RefSeq" id="WP_416206312.1">
    <property type="nucleotide sequence ID" value="NZ_JBBKTX010000014.1"/>
</dbReference>
<comment type="subcellular location">
    <subcellularLocation>
        <location evidence="1">Cell outer membrane</location>
        <topology evidence="1">Lipid-anchor</topology>
    </subcellularLocation>
</comment>
<evidence type="ECO:0000256" key="4">
    <source>
        <dbReference type="ARBA" id="ARBA00016202"/>
    </source>
</evidence>
<comment type="caution">
    <text evidence="14">The sequence shown here is derived from an EMBL/GenBank/DDBJ whole genome shotgun (WGS) entry which is preliminary data.</text>
</comment>
<evidence type="ECO:0000313" key="15">
    <source>
        <dbReference type="Proteomes" id="UP001620597"/>
    </source>
</evidence>
<evidence type="ECO:0000256" key="12">
    <source>
        <dbReference type="ARBA" id="ARBA00023288"/>
    </source>
</evidence>
<keyword evidence="5 13" id="KW-0813">Transport</keyword>
<evidence type="ECO:0000256" key="13">
    <source>
        <dbReference type="HAMAP-Rule" id="MF_00233"/>
    </source>
</evidence>
<sequence length="201" mass="22881">MPNNIVQRLQTLALLLLMMLMGTLSACSLLPGDQQLQQQQLEQLQDWQLRGKLSVRTNSDSVTGYLTWEQQHQQYDLFITGPMGQGSSRLQGNPTEATLTLPDHDQPLTAPNAESLMAEYLGWYLPIEGIRYWVKGQPSPASKATSQFDDYGLLSNLQQNGWTIRFSRYQQHQGIWLPGLIKLKGYDYTLTLAINEWTLHD</sequence>
<name>A0ABW8NKT0_9GAMM</name>
<evidence type="ECO:0000256" key="2">
    <source>
        <dbReference type="ARBA" id="ARBA00009696"/>
    </source>
</evidence>
<dbReference type="HAMAP" id="MF_00233">
    <property type="entry name" value="LolB"/>
    <property type="match status" value="1"/>
</dbReference>
<dbReference type="Pfam" id="PF03550">
    <property type="entry name" value="LolB"/>
    <property type="match status" value="1"/>
</dbReference>
<comment type="function">
    <text evidence="13">Plays a critical role in the incorporation of lipoproteins in the outer membrane after they are released by the LolA protein.</text>
</comment>
<evidence type="ECO:0000313" key="14">
    <source>
        <dbReference type="EMBL" id="MFK4753250.1"/>
    </source>
</evidence>
<keyword evidence="6" id="KW-0732">Signal</keyword>
<comment type="similarity">
    <text evidence="2 13">Belongs to the LolB family.</text>
</comment>
<evidence type="ECO:0000256" key="7">
    <source>
        <dbReference type="ARBA" id="ARBA00022927"/>
    </source>
</evidence>
<reference evidence="14 15" key="1">
    <citation type="submission" date="2024-03" db="EMBL/GenBank/DDBJ databases">
        <title>High-quality draft genome sequence of Oceanobacter sp. wDCs-4.</title>
        <authorList>
            <person name="Dong C."/>
        </authorList>
    </citation>
    <scope>NUCLEOTIDE SEQUENCE [LARGE SCALE GENOMIC DNA]</scope>
    <source>
        <strain evidence="15">wDCs-4</strain>
    </source>
</reference>
<dbReference type="Proteomes" id="UP001620597">
    <property type="component" value="Unassembled WGS sequence"/>
</dbReference>
<evidence type="ECO:0000256" key="3">
    <source>
        <dbReference type="ARBA" id="ARBA00011245"/>
    </source>
</evidence>
<keyword evidence="15" id="KW-1185">Reference proteome</keyword>
<dbReference type="InterPro" id="IPR029046">
    <property type="entry name" value="LolA/LolB/LppX"/>
</dbReference>
<comment type="subunit">
    <text evidence="3 13">Monomer.</text>
</comment>
<dbReference type="CDD" id="cd16326">
    <property type="entry name" value="LolB"/>
    <property type="match status" value="1"/>
</dbReference>
<evidence type="ECO:0000256" key="10">
    <source>
        <dbReference type="ARBA" id="ARBA00023186"/>
    </source>
</evidence>
<evidence type="ECO:0000256" key="6">
    <source>
        <dbReference type="ARBA" id="ARBA00022729"/>
    </source>
</evidence>
<protein>
    <recommendedName>
        <fullName evidence="4 13">Outer-membrane lipoprotein LolB</fullName>
    </recommendedName>
</protein>
<keyword evidence="9" id="KW-0564">Palmitate</keyword>
<proteinExistence type="inferred from homology"/>
<evidence type="ECO:0000256" key="11">
    <source>
        <dbReference type="ARBA" id="ARBA00023237"/>
    </source>
</evidence>
<dbReference type="Gene3D" id="2.50.20.10">
    <property type="entry name" value="Lipoprotein localisation LolA/LolB/LppX"/>
    <property type="match status" value="1"/>
</dbReference>
<keyword evidence="12 14" id="KW-0449">Lipoprotein</keyword>
<dbReference type="EMBL" id="JBBKTX010000014">
    <property type="protein sequence ID" value="MFK4753250.1"/>
    <property type="molecule type" value="Genomic_DNA"/>
</dbReference>
<dbReference type="SUPFAM" id="SSF89392">
    <property type="entry name" value="Prokaryotic lipoproteins and lipoprotein localization factors"/>
    <property type="match status" value="1"/>
</dbReference>
<evidence type="ECO:0000256" key="9">
    <source>
        <dbReference type="ARBA" id="ARBA00023139"/>
    </source>
</evidence>
<evidence type="ECO:0000256" key="5">
    <source>
        <dbReference type="ARBA" id="ARBA00022448"/>
    </source>
</evidence>
<dbReference type="InterPro" id="IPR004565">
    <property type="entry name" value="OM_lipoprot_LolB"/>
</dbReference>
<keyword evidence="11 13" id="KW-0998">Cell outer membrane</keyword>
<accession>A0ABW8NKT0</accession>
<keyword evidence="7 13" id="KW-0653">Protein transport</keyword>
<evidence type="ECO:0000256" key="1">
    <source>
        <dbReference type="ARBA" id="ARBA00004459"/>
    </source>
</evidence>
<keyword evidence="8 13" id="KW-0472">Membrane</keyword>